<feature type="region of interest" description="Disordered" evidence="1">
    <location>
        <begin position="94"/>
        <end position="154"/>
    </location>
</feature>
<gene>
    <name evidence="2" type="ORF">Tco_0926637</name>
</gene>
<feature type="compositionally biased region" description="Acidic residues" evidence="1">
    <location>
        <begin position="105"/>
        <end position="137"/>
    </location>
</feature>
<sequence>ADRAQSSRVPVPLPEDPYEAIRQAYLVGTYTESENFEVHESPHTVAPPTLLPDSTLPKLVPVLCRTARMAVRVPPKISPGFSTSMAEIAAMSDSALRKRGRGDEESSDSDSGSEDVEDEGPTAEDEGPTAEDEDPAAGDEGLAVGDEGPGIGVESLSLGLGYEALRRQEIALGEGRMPSVFEIDPEDGIAYIDVLAYPPRAPPAQTPPSPEWSSGSLPISPTPSIVPSPISSP</sequence>
<feature type="non-terminal residue" evidence="2">
    <location>
        <position position="1"/>
    </location>
</feature>
<comment type="caution">
    <text evidence="2">The sequence shown here is derived from an EMBL/GenBank/DDBJ whole genome shotgun (WGS) entry which is preliminary data.</text>
</comment>
<organism evidence="2 3">
    <name type="scientific">Tanacetum coccineum</name>
    <dbReference type="NCBI Taxonomy" id="301880"/>
    <lineage>
        <taxon>Eukaryota</taxon>
        <taxon>Viridiplantae</taxon>
        <taxon>Streptophyta</taxon>
        <taxon>Embryophyta</taxon>
        <taxon>Tracheophyta</taxon>
        <taxon>Spermatophyta</taxon>
        <taxon>Magnoliopsida</taxon>
        <taxon>eudicotyledons</taxon>
        <taxon>Gunneridae</taxon>
        <taxon>Pentapetalae</taxon>
        <taxon>asterids</taxon>
        <taxon>campanulids</taxon>
        <taxon>Asterales</taxon>
        <taxon>Asteraceae</taxon>
        <taxon>Asteroideae</taxon>
        <taxon>Anthemideae</taxon>
        <taxon>Anthemidinae</taxon>
        <taxon>Tanacetum</taxon>
    </lineage>
</organism>
<feature type="compositionally biased region" description="Pro residues" evidence="1">
    <location>
        <begin position="220"/>
        <end position="233"/>
    </location>
</feature>
<dbReference type="EMBL" id="BQNB010015118">
    <property type="protein sequence ID" value="GJT36218.1"/>
    <property type="molecule type" value="Genomic_DNA"/>
</dbReference>
<proteinExistence type="predicted"/>
<evidence type="ECO:0000313" key="3">
    <source>
        <dbReference type="Proteomes" id="UP001151760"/>
    </source>
</evidence>
<keyword evidence="3" id="KW-1185">Reference proteome</keyword>
<protein>
    <submittedName>
        <fullName evidence="2">Uncharacterized protein</fullName>
    </submittedName>
</protein>
<reference evidence="2" key="1">
    <citation type="journal article" date="2022" name="Int. J. Mol. Sci.">
        <title>Draft Genome of Tanacetum Coccineum: Genomic Comparison of Closely Related Tanacetum-Family Plants.</title>
        <authorList>
            <person name="Yamashiro T."/>
            <person name="Shiraishi A."/>
            <person name="Nakayama K."/>
            <person name="Satake H."/>
        </authorList>
    </citation>
    <scope>NUCLEOTIDE SEQUENCE</scope>
</reference>
<accession>A0ABQ5DB70</accession>
<reference evidence="2" key="2">
    <citation type="submission" date="2022-01" db="EMBL/GenBank/DDBJ databases">
        <authorList>
            <person name="Yamashiro T."/>
            <person name="Shiraishi A."/>
            <person name="Satake H."/>
            <person name="Nakayama K."/>
        </authorList>
    </citation>
    <scope>NUCLEOTIDE SEQUENCE</scope>
</reference>
<feature type="compositionally biased region" description="Pro residues" evidence="1">
    <location>
        <begin position="199"/>
        <end position="210"/>
    </location>
</feature>
<dbReference type="Proteomes" id="UP001151760">
    <property type="component" value="Unassembled WGS sequence"/>
</dbReference>
<feature type="region of interest" description="Disordered" evidence="1">
    <location>
        <begin position="198"/>
        <end position="233"/>
    </location>
</feature>
<name>A0ABQ5DB70_9ASTR</name>
<evidence type="ECO:0000256" key="1">
    <source>
        <dbReference type="SAM" id="MobiDB-lite"/>
    </source>
</evidence>
<evidence type="ECO:0000313" key="2">
    <source>
        <dbReference type="EMBL" id="GJT36218.1"/>
    </source>
</evidence>